<organism evidence="2 3">
    <name type="scientific">Mycoplasmopsis meleagridis ATCC 25294</name>
    <dbReference type="NCBI Taxonomy" id="1264554"/>
    <lineage>
        <taxon>Bacteria</taxon>
        <taxon>Bacillati</taxon>
        <taxon>Mycoplasmatota</taxon>
        <taxon>Mycoplasmoidales</taxon>
        <taxon>Metamycoplasmataceae</taxon>
        <taxon>Mycoplasmopsis</taxon>
    </lineage>
</organism>
<dbReference type="AlphaFoldDB" id="A0A0F5H119"/>
<reference evidence="2 3" key="1">
    <citation type="submission" date="2015-03" db="EMBL/GenBank/DDBJ databases">
        <title>Genome sequence of Mycoplasma meleagridis strain ATCC 25294.</title>
        <authorList>
            <person name="Yacoub E."/>
            <person name="Blanchard A."/>
            <person name="Sirand-Pugnet P."/>
            <person name="Mardassi B.B.A."/>
        </authorList>
    </citation>
    <scope>NUCLEOTIDE SEQUENCE [LARGE SCALE GENOMIC DNA]</scope>
    <source>
        <strain evidence="2 3">ATCC 25294</strain>
    </source>
</reference>
<feature type="domain" description="DUF2779" evidence="1">
    <location>
        <begin position="458"/>
        <end position="599"/>
    </location>
</feature>
<evidence type="ECO:0000313" key="2">
    <source>
        <dbReference type="EMBL" id="KKB26999.1"/>
    </source>
</evidence>
<dbReference type="Proteomes" id="UP000033750">
    <property type="component" value="Unassembled WGS sequence"/>
</dbReference>
<dbReference type="NCBIfam" id="NF045869">
    <property type="entry name" value="UU173_fam"/>
    <property type="match status" value="1"/>
</dbReference>
<keyword evidence="3" id="KW-1185">Reference proteome</keyword>
<dbReference type="STRING" id="29561.MM26B8_02730"/>
<dbReference type="InterPro" id="IPR021301">
    <property type="entry name" value="DUF2779"/>
</dbReference>
<dbReference type="EMBL" id="JZXN01000011">
    <property type="protein sequence ID" value="KKB26999.1"/>
    <property type="molecule type" value="Genomic_DNA"/>
</dbReference>
<name>A0A0F5H119_9BACT</name>
<sequence>MEKKDIEITYKEYLNSFISQPFFIWEKNYLNKETGEINLPNEDINGFKLKNNCDDNSYLNSEYDEDEIIYDDDDRLDFITWNLIIEKAEQKSTDKLKNIINNENRIRNWINNNIEMQVHNYLLNDLFKNYKYQILPKNKTNEESIINLKNALANNEVDLIINVNLIHKIQEKKNIYLKASFLAYDKKEKKCIFIKYKNSTNNNDYLLANWIYQIACKIDLEVKEIGVILFDSSNENVEKNKLKFIYSKAANNRKNKIPKYKNVNNKDKKYESFCNRITSLINNGLIYQELTKLNINNRNLTFIDSIKHDRPLGNIKKNHSNKDEEEILPSYSLISEFEENESSVFNNANFDQIIQKIIDAYYLNKPLYSNNLIDLNLEKDINAYYGKNKILLSYFLSYTLGKKYEYSTGVKPLKNELNQAYIDDLKKVIDNLRKKPNYFSENFIEELSKYLIKDKRYIWYDYEGVSSITPIIDYVNSYYQIPFQVSIVETVNGEIVPKNNNISLNIVKDPANISLIDVVDNIISVYSNKADFYIVYNKGYENTRNKEIAIIVKKSFEDNKIEFIKEMKKRNLNQFSDFENIVEHINSHTLDLRDFLAQNDFESLYVFPIKNVNLDNRLEEELSFNLNLLEINKTNEYQKKCNYLKEYSIKSKSTFFKNSYIYELKGKTSIKKIEKLITANKLNLKYKEHFKEYKNLEIKNGSMAMQVAINRYIQAIGDNEWKEKEKELKKYCQNDVIAMLVSFSFFKNMVELIFPIINKLAYKIELNEEIYFDKESKNLNIREKNYLPL</sequence>
<comment type="caution">
    <text evidence="2">The sequence shown here is derived from an EMBL/GenBank/DDBJ whole genome shotgun (WGS) entry which is preliminary data.</text>
</comment>
<dbReference type="Pfam" id="PF11074">
    <property type="entry name" value="DUF2779"/>
    <property type="match status" value="1"/>
</dbReference>
<gene>
    <name evidence="2" type="ORF">MMELEA_03120</name>
</gene>
<proteinExistence type="predicted"/>
<dbReference type="PATRIC" id="fig|1264554.4.peg.268"/>
<protein>
    <recommendedName>
        <fullName evidence="1">DUF2779 domain-containing protein</fullName>
    </recommendedName>
</protein>
<evidence type="ECO:0000313" key="3">
    <source>
        <dbReference type="Proteomes" id="UP000033750"/>
    </source>
</evidence>
<evidence type="ECO:0000259" key="1">
    <source>
        <dbReference type="Pfam" id="PF11074"/>
    </source>
</evidence>
<dbReference type="OrthoDB" id="9783873at2"/>
<dbReference type="RefSeq" id="WP_046096755.1">
    <property type="nucleotide sequence ID" value="NZ_JZXN01000011.1"/>
</dbReference>
<accession>A0A0F5H119</accession>